<proteinExistence type="predicted"/>
<dbReference type="Proteomes" id="UP000034176">
    <property type="component" value="Unassembled WGS sequence"/>
</dbReference>
<dbReference type="InterPro" id="IPR002105">
    <property type="entry name" value="Dockerin_1_rpt"/>
</dbReference>
<dbReference type="SUPFAM" id="SSF63446">
    <property type="entry name" value="Type I dockerin domain"/>
    <property type="match status" value="1"/>
</dbReference>
<evidence type="ECO:0000313" key="2">
    <source>
        <dbReference type="EMBL" id="KKP57652.1"/>
    </source>
</evidence>
<keyword evidence="1" id="KW-0732">Signal</keyword>
<dbReference type="Gene3D" id="3.20.20.80">
    <property type="entry name" value="Glycosidases"/>
    <property type="match status" value="1"/>
</dbReference>
<dbReference type="GO" id="GO:0000272">
    <property type="term" value="P:polysaccharide catabolic process"/>
    <property type="evidence" value="ECO:0007669"/>
    <property type="project" value="InterPro"/>
</dbReference>
<dbReference type="GO" id="GO:0004553">
    <property type="term" value="F:hydrolase activity, hydrolyzing O-glycosyl compounds"/>
    <property type="evidence" value="ECO:0007669"/>
    <property type="project" value="InterPro"/>
</dbReference>
<dbReference type="InterPro" id="IPR017853">
    <property type="entry name" value="GH"/>
</dbReference>
<feature type="chain" id="PRO_5002531663" description="Dockerin domain-containing protein" evidence="1">
    <location>
        <begin position="26"/>
        <end position="532"/>
    </location>
</feature>
<feature type="signal peptide" evidence="1">
    <location>
        <begin position="1"/>
        <end position="25"/>
    </location>
</feature>
<protein>
    <recommendedName>
        <fullName evidence="4">Dockerin domain-containing protein</fullName>
    </recommendedName>
</protein>
<reference evidence="2 3" key="1">
    <citation type="journal article" date="2015" name="Nature">
        <title>rRNA introns, odd ribosomes, and small enigmatic genomes across a large radiation of phyla.</title>
        <authorList>
            <person name="Brown C.T."/>
            <person name="Hug L.A."/>
            <person name="Thomas B.C."/>
            <person name="Sharon I."/>
            <person name="Castelle C.J."/>
            <person name="Singh A."/>
            <person name="Wilkins M.J."/>
            <person name="Williams K.H."/>
            <person name="Banfield J.F."/>
        </authorList>
    </citation>
    <scope>NUCLEOTIDE SEQUENCE [LARGE SCALE GENOMIC DNA]</scope>
</reference>
<dbReference type="AlphaFoldDB" id="A0A0G0DRF5"/>
<gene>
    <name evidence="2" type="ORF">UR52_C0027G0004</name>
</gene>
<dbReference type="PROSITE" id="PS00018">
    <property type="entry name" value="EF_HAND_1"/>
    <property type="match status" value="1"/>
</dbReference>
<organism evidence="2 3">
    <name type="scientific">Candidatus Gottesmanbacteria bacterium GW2011_GWA1_34_13</name>
    <dbReference type="NCBI Taxonomy" id="1618434"/>
    <lineage>
        <taxon>Bacteria</taxon>
        <taxon>Candidatus Gottesmaniibacteriota</taxon>
    </lineage>
</organism>
<comment type="caution">
    <text evidence="2">The sequence shown here is derived from an EMBL/GenBank/DDBJ whole genome shotgun (WGS) entry which is preliminary data.</text>
</comment>
<dbReference type="Gene3D" id="1.10.1330.10">
    <property type="entry name" value="Dockerin domain"/>
    <property type="match status" value="1"/>
</dbReference>
<evidence type="ECO:0000313" key="3">
    <source>
        <dbReference type="Proteomes" id="UP000034176"/>
    </source>
</evidence>
<dbReference type="Pfam" id="PF00404">
    <property type="entry name" value="Dockerin_1"/>
    <property type="match status" value="1"/>
</dbReference>
<dbReference type="STRING" id="1618434.UR52_C0027G0004"/>
<dbReference type="InterPro" id="IPR036439">
    <property type="entry name" value="Dockerin_dom_sf"/>
</dbReference>
<evidence type="ECO:0000256" key="1">
    <source>
        <dbReference type="SAM" id="SignalP"/>
    </source>
</evidence>
<sequence length="532" mass="58746">MVNKLLLIISLLLAAVFMSTEVTKAQSENVISINPGQVYQTINGWEATDYIAQPDDPADPYLVNPIADKAVNEIGINRIRLEISPGTENTTDYFVQVLSGQITMVDWVHNYAKSPVNDNSDPNSINLNGFKFTNLDWKIDRMVLPLKQRLEAKGEKLFINLNFVHFGTSNTAFYQYNNASEYAEFMLTTYQHMQTKYGFVPDAIEIELEPSNTDNFSGAEMADAIVATSARLQANGFAKPYFIVPSDPGMSTSINYYNQIIQNTSAKALINEFSYHRYWSPNLTDLQTIVSLALRDGKNTAMLEWWDNQNTYNTLHEDLKIGRNSAWQQETLRGIVNINSTNPTNPVVTIADKSKFTRQYYLYVRSGAQRISATTPSCSDSQLCTSVDPLAFINSNGKYVVVVKASAGGSFTVQNLPAGTYGVYYTTPVEYSNTLQDQTISAGQLLSAAIPRDGVITIYAKTAAGATPTPIPTSTPNPADINGSGRVDFNDLKLILSNWLGLSTCSTFVCDLNNDSKINALDASLVIVNWGQ</sequence>
<dbReference type="SUPFAM" id="SSF49478">
    <property type="entry name" value="Cna protein B-type domain"/>
    <property type="match status" value="1"/>
</dbReference>
<dbReference type="EMBL" id="LBPN01000027">
    <property type="protein sequence ID" value="KKP57652.1"/>
    <property type="molecule type" value="Genomic_DNA"/>
</dbReference>
<name>A0A0G0DRF5_9BACT</name>
<accession>A0A0G0DRF5</accession>
<evidence type="ECO:0008006" key="4">
    <source>
        <dbReference type="Google" id="ProtNLM"/>
    </source>
</evidence>
<dbReference type="SUPFAM" id="SSF51445">
    <property type="entry name" value="(Trans)glycosidases"/>
    <property type="match status" value="1"/>
</dbReference>
<dbReference type="InterPro" id="IPR018247">
    <property type="entry name" value="EF_Hand_1_Ca_BS"/>
</dbReference>